<protein>
    <submittedName>
        <fullName evidence="1">DUF924 domain-containing protein</fullName>
    </submittedName>
</protein>
<dbReference type="Gene3D" id="1.20.58.320">
    <property type="entry name" value="TPR-like"/>
    <property type="match status" value="1"/>
</dbReference>
<dbReference type="InterPro" id="IPR011990">
    <property type="entry name" value="TPR-like_helical_dom_sf"/>
</dbReference>
<dbReference type="InterPro" id="IPR010323">
    <property type="entry name" value="DUF924"/>
</dbReference>
<name>A0A370DJE9_9GAMM</name>
<dbReference type="EMBL" id="QFXC01000007">
    <property type="protein sequence ID" value="RDH85045.1"/>
    <property type="molecule type" value="Genomic_DNA"/>
</dbReference>
<evidence type="ECO:0000313" key="2">
    <source>
        <dbReference type="Proteomes" id="UP000254266"/>
    </source>
</evidence>
<organism evidence="1 2">
    <name type="scientific">endosymbiont of Galathealinum brachiosum</name>
    <dbReference type="NCBI Taxonomy" id="2200906"/>
    <lineage>
        <taxon>Bacteria</taxon>
        <taxon>Pseudomonadati</taxon>
        <taxon>Pseudomonadota</taxon>
        <taxon>Gammaproteobacteria</taxon>
        <taxon>sulfur-oxidizing symbionts</taxon>
    </lineage>
</organism>
<dbReference type="Pfam" id="PF06041">
    <property type="entry name" value="DUF924"/>
    <property type="match status" value="1"/>
</dbReference>
<dbReference type="Gene3D" id="1.25.40.10">
    <property type="entry name" value="Tetratricopeptide repeat domain"/>
    <property type="match status" value="1"/>
</dbReference>
<gene>
    <name evidence="1" type="ORF">DIZ80_05240</name>
</gene>
<reference evidence="1 2" key="1">
    <citation type="journal article" date="2018" name="ISME J.">
        <title>Endosymbiont genomes yield clues of tubeworm success.</title>
        <authorList>
            <person name="Li Y."/>
            <person name="Liles M.R."/>
            <person name="Halanych K.M."/>
        </authorList>
    </citation>
    <scope>NUCLEOTIDE SEQUENCE [LARGE SCALE GENOMIC DNA]</scope>
    <source>
        <strain evidence="1">A1464</strain>
    </source>
</reference>
<comment type="caution">
    <text evidence="1">The sequence shown here is derived from an EMBL/GenBank/DDBJ whole genome shotgun (WGS) entry which is preliminary data.</text>
</comment>
<dbReference type="Proteomes" id="UP000254266">
    <property type="component" value="Unassembled WGS sequence"/>
</dbReference>
<evidence type="ECO:0000313" key="1">
    <source>
        <dbReference type="EMBL" id="RDH85045.1"/>
    </source>
</evidence>
<proteinExistence type="predicted"/>
<dbReference type="SUPFAM" id="SSF48452">
    <property type="entry name" value="TPR-like"/>
    <property type="match status" value="1"/>
</dbReference>
<sequence length="180" mass="20902">MEAEEIIQFWFSEPMNKHWFKSTPEIDALIRDKFEVLWRQAFEGALDSWEDDASGCLALILLFDQFPLNMFRGKAQGFLTEARSIELALSGIKQGYDQQIPKSQLSFFYMPLMHSELMEHQNLSVEKFEQAGFADNARFARHHRSIVEKFGRFPHRNGILGRDSTQAELDYLNSKEAFTG</sequence>
<keyword evidence="2" id="KW-1185">Reference proteome</keyword>
<dbReference type="AlphaFoldDB" id="A0A370DJE9"/>
<accession>A0A370DJE9</accession>